<dbReference type="EMBL" id="AC092075">
    <property type="protein sequence ID" value="AAR06375.1"/>
    <property type="molecule type" value="Genomic_DNA"/>
</dbReference>
<dbReference type="Proteomes" id="UP000000763">
    <property type="component" value="Chromosome 3"/>
</dbReference>
<organism evidence="2 3">
    <name type="scientific">Oryza sativa subsp. japonica</name>
    <name type="common">Rice</name>
    <dbReference type="NCBI Taxonomy" id="39947"/>
    <lineage>
        <taxon>Eukaryota</taxon>
        <taxon>Viridiplantae</taxon>
        <taxon>Streptophyta</taxon>
        <taxon>Embryophyta</taxon>
        <taxon>Tracheophyta</taxon>
        <taxon>Spermatophyta</taxon>
        <taxon>Magnoliopsida</taxon>
        <taxon>Liliopsida</taxon>
        <taxon>Poales</taxon>
        <taxon>Poaceae</taxon>
        <taxon>BOP clade</taxon>
        <taxon>Oryzoideae</taxon>
        <taxon>Oryzeae</taxon>
        <taxon>Oryzinae</taxon>
        <taxon>Oryza</taxon>
        <taxon>Oryza sativa</taxon>
    </lineage>
</organism>
<proteinExistence type="predicted"/>
<evidence type="ECO:0000313" key="2">
    <source>
        <dbReference type="EMBL" id="AAR06375.1"/>
    </source>
</evidence>
<reference evidence="3" key="1">
    <citation type="journal article" date="2005" name="Nature">
        <title>The map-based sequence of the rice genome.</title>
        <authorList>
            <consortium name="International rice genome sequencing project (IRGSP)"/>
            <person name="Matsumoto T."/>
            <person name="Wu J."/>
            <person name="Kanamori H."/>
            <person name="Katayose Y."/>
            <person name="Fujisawa M."/>
            <person name="Namiki N."/>
            <person name="Mizuno H."/>
            <person name="Yamamoto K."/>
            <person name="Antonio B.A."/>
            <person name="Baba T."/>
            <person name="Sakata K."/>
            <person name="Nagamura Y."/>
            <person name="Aoki H."/>
            <person name="Arikawa K."/>
            <person name="Arita K."/>
            <person name="Bito T."/>
            <person name="Chiden Y."/>
            <person name="Fujitsuka N."/>
            <person name="Fukunaka R."/>
            <person name="Hamada M."/>
            <person name="Harada C."/>
            <person name="Hayashi A."/>
            <person name="Hijishita S."/>
            <person name="Honda M."/>
            <person name="Hosokawa S."/>
            <person name="Ichikawa Y."/>
            <person name="Idonuma A."/>
            <person name="Iijima M."/>
            <person name="Ikeda M."/>
            <person name="Ikeno M."/>
            <person name="Ito K."/>
            <person name="Ito S."/>
            <person name="Ito T."/>
            <person name="Ito Y."/>
            <person name="Ito Y."/>
            <person name="Iwabuchi A."/>
            <person name="Kamiya K."/>
            <person name="Karasawa W."/>
            <person name="Kurita K."/>
            <person name="Katagiri S."/>
            <person name="Kikuta A."/>
            <person name="Kobayashi H."/>
            <person name="Kobayashi N."/>
            <person name="Machita K."/>
            <person name="Maehara T."/>
            <person name="Masukawa M."/>
            <person name="Mizubayashi T."/>
            <person name="Mukai Y."/>
            <person name="Nagasaki H."/>
            <person name="Nagata Y."/>
            <person name="Naito S."/>
            <person name="Nakashima M."/>
            <person name="Nakama Y."/>
            <person name="Nakamichi Y."/>
            <person name="Nakamura M."/>
            <person name="Meguro A."/>
            <person name="Negishi M."/>
            <person name="Ohta I."/>
            <person name="Ohta T."/>
            <person name="Okamoto M."/>
            <person name="Ono N."/>
            <person name="Saji S."/>
            <person name="Sakaguchi M."/>
            <person name="Sakai K."/>
            <person name="Shibata M."/>
            <person name="Shimokawa T."/>
            <person name="Song J."/>
            <person name="Takazaki Y."/>
            <person name="Terasawa K."/>
            <person name="Tsugane M."/>
            <person name="Tsuji K."/>
            <person name="Ueda S."/>
            <person name="Waki K."/>
            <person name="Yamagata H."/>
            <person name="Yamamoto M."/>
            <person name="Yamamoto S."/>
            <person name="Yamane H."/>
            <person name="Yoshiki S."/>
            <person name="Yoshihara R."/>
            <person name="Yukawa K."/>
            <person name="Zhong H."/>
            <person name="Yano M."/>
            <person name="Yuan Q."/>
            <person name="Ouyang S."/>
            <person name="Liu J."/>
            <person name="Jones K.M."/>
            <person name="Gansberger K."/>
            <person name="Moffat K."/>
            <person name="Hill J."/>
            <person name="Bera J."/>
            <person name="Fadrosh D."/>
            <person name="Jin S."/>
            <person name="Johri S."/>
            <person name="Kim M."/>
            <person name="Overton L."/>
            <person name="Reardon M."/>
            <person name="Tsitrin T."/>
            <person name="Vuong H."/>
            <person name="Weaver B."/>
            <person name="Ciecko A."/>
            <person name="Tallon L."/>
            <person name="Jackson J."/>
            <person name="Pai G."/>
            <person name="Aken S.V."/>
            <person name="Utterback T."/>
            <person name="Reidmuller S."/>
            <person name="Feldblyum T."/>
            <person name="Hsiao J."/>
            <person name="Zismann V."/>
            <person name="Iobst S."/>
            <person name="de Vazeille A.R."/>
            <person name="Buell C.R."/>
            <person name="Ying K."/>
            <person name="Li Y."/>
            <person name="Lu T."/>
            <person name="Huang Y."/>
            <person name="Zhao Q."/>
            <person name="Feng Q."/>
            <person name="Zhang L."/>
            <person name="Zhu J."/>
            <person name="Weng Q."/>
            <person name="Mu J."/>
            <person name="Lu Y."/>
            <person name="Fan D."/>
            <person name="Liu Y."/>
            <person name="Guan J."/>
            <person name="Zhang Y."/>
            <person name="Yu S."/>
            <person name="Liu X."/>
            <person name="Zhang Y."/>
            <person name="Hong G."/>
            <person name="Han B."/>
            <person name="Choisne N."/>
            <person name="Demange N."/>
            <person name="Orjeda G."/>
            <person name="Samain S."/>
            <person name="Cattolico L."/>
            <person name="Pelletier E."/>
            <person name="Couloux A."/>
            <person name="Segurens B."/>
            <person name="Wincker P."/>
            <person name="D'Hont A."/>
            <person name="Scarpelli C."/>
            <person name="Weissenbach J."/>
            <person name="Salanoubat M."/>
            <person name="Quetier F."/>
            <person name="Yu Y."/>
            <person name="Kim H.R."/>
            <person name="Rambo T."/>
            <person name="Currie J."/>
            <person name="Collura K."/>
            <person name="Luo M."/>
            <person name="Yang T."/>
            <person name="Ammiraju J.S.S."/>
            <person name="Engler F."/>
            <person name="Soderlund C."/>
            <person name="Wing R.A."/>
            <person name="Palmer L.E."/>
            <person name="de la Bastide M."/>
            <person name="Spiegel L."/>
            <person name="Nascimento L."/>
            <person name="Zutavern T."/>
            <person name="O'Shaughnessy A."/>
            <person name="Dike S."/>
            <person name="Dedhia N."/>
            <person name="Preston R."/>
            <person name="Balija V."/>
            <person name="McCombie W.R."/>
            <person name="Chow T."/>
            <person name="Chen H."/>
            <person name="Chung M."/>
            <person name="Chen C."/>
            <person name="Shaw J."/>
            <person name="Wu H."/>
            <person name="Hsiao K."/>
            <person name="Chao Y."/>
            <person name="Chu M."/>
            <person name="Cheng C."/>
            <person name="Hour A."/>
            <person name="Lee P."/>
            <person name="Lin S."/>
            <person name="Lin Y."/>
            <person name="Liou J."/>
            <person name="Liu S."/>
            <person name="Hsing Y."/>
            <person name="Raghuvanshi S."/>
            <person name="Mohanty A."/>
            <person name="Bharti A.K."/>
            <person name="Gaur A."/>
            <person name="Gupta V."/>
            <person name="Kumar D."/>
            <person name="Ravi V."/>
            <person name="Vij S."/>
            <person name="Kapur A."/>
            <person name="Khurana P."/>
            <person name="Khurana P."/>
            <person name="Khurana J.P."/>
            <person name="Tyagi A.K."/>
            <person name="Gaikwad K."/>
            <person name="Singh A."/>
            <person name="Dalal V."/>
            <person name="Srivastava S."/>
            <person name="Dixit A."/>
            <person name="Pal A.K."/>
            <person name="Ghazi I.A."/>
            <person name="Yadav M."/>
            <person name="Pandit A."/>
            <person name="Bhargava A."/>
            <person name="Sureshbabu K."/>
            <person name="Batra K."/>
            <person name="Sharma T.R."/>
            <person name="Mohapatra T."/>
            <person name="Singh N.K."/>
            <person name="Messing J."/>
            <person name="Nelson A.B."/>
            <person name="Fuks G."/>
            <person name="Kavchok S."/>
            <person name="Keizer G."/>
            <person name="Linton E."/>
            <person name="Llaca V."/>
            <person name="Song R."/>
            <person name="Tanyolac B."/>
            <person name="Young S."/>
            <person name="Ho-Il K."/>
            <person name="Hahn J.H."/>
            <person name="Sangsakoo G."/>
            <person name="Vanavichit A."/>
            <person name="de Mattos Luiz.A.T."/>
            <person name="Zimmer P.D."/>
            <person name="Malone G."/>
            <person name="Dellagostin O."/>
            <person name="de Oliveira A.C."/>
            <person name="Bevan M."/>
            <person name="Bancroft I."/>
            <person name="Minx P."/>
            <person name="Cordum H."/>
            <person name="Wilson R."/>
            <person name="Cheng Z."/>
            <person name="Jin W."/>
            <person name="Jiang J."/>
            <person name="Leong S.A."/>
            <person name="Iwama H."/>
            <person name="Gojobori T."/>
            <person name="Itoh T."/>
            <person name="Niimura Y."/>
            <person name="Fujii Y."/>
            <person name="Habara T."/>
            <person name="Sakai H."/>
            <person name="Sato Y."/>
            <person name="Wilson G."/>
            <person name="Kumar K."/>
            <person name="McCouch S."/>
            <person name="Juretic N."/>
            <person name="Hoen D."/>
            <person name="Wright S."/>
            <person name="Bruskiewich R."/>
            <person name="Bureau T."/>
            <person name="Miyao A."/>
            <person name="Hirochika H."/>
            <person name="Nishikawa T."/>
            <person name="Kadowaki K."/>
            <person name="Sugiura M."/>
            <person name="Burr B."/>
            <person name="Sasaki T."/>
        </authorList>
    </citation>
    <scope>NUCLEOTIDE SEQUENCE [LARGE SCALE GENOMIC DNA]</scope>
    <source>
        <strain evidence="3">cv. Nipponbare</strain>
    </source>
</reference>
<reference evidence="3" key="2">
    <citation type="journal article" date="2008" name="Nucleic Acids Res.">
        <title>The rice annotation project database (RAP-DB): 2008 update.</title>
        <authorList>
            <consortium name="The rice annotation project (RAP)"/>
        </authorList>
    </citation>
    <scope>GENOME REANNOTATION</scope>
    <source>
        <strain evidence="3">cv. Nipponbare</strain>
    </source>
</reference>
<feature type="region of interest" description="Disordered" evidence="1">
    <location>
        <begin position="1"/>
        <end position="36"/>
    </location>
</feature>
<feature type="compositionally biased region" description="Basic and acidic residues" evidence="1">
    <location>
        <begin position="64"/>
        <end position="74"/>
    </location>
</feature>
<protein>
    <submittedName>
        <fullName evidence="2">Uncharacterized protein</fullName>
    </submittedName>
</protein>
<gene>
    <name evidence="2" type="primary">OSJNBa0017N12.14</name>
</gene>
<evidence type="ECO:0000313" key="3">
    <source>
        <dbReference type="Proteomes" id="UP000000763"/>
    </source>
</evidence>
<accession>Q75LR1</accession>
<dbReference type="AlphaFoldDB" id="Q75LR1"/>
<evidence type="ECO:0000256" key="1">
    <source>
        <dbReference type="SAM" id="MobiDB-lite"/>
    </source>
</evidence>
<name>Q75LR1_ORYSJ</name>
<feature type="region of interest" description="Disordered" evidence="1">
    <location>
        <begin position="57"/>
        <end position="146"/>
    </location>
</feature>
<sequence length="146" mass="16055">MECAVDAPVMMSDQGSGRRRTVACGGKAQQMGHDDGRLRAVPRFAASAPTACTVVKEKRKERRGVRDKERDKKGIAPSRRLAVDGSSGGGMEHEVHASLLAGRRHHDTPSSSPVTWRGLPAPTGRGWRRWQDKTRGSSIPARRHRR</sequence>